<evidence type="ECO:0000313" key="2">
    <source>
        <dbReference type="Proteomes" id="UP001230005"/>
    </source>
</evidence>
<name>A0ABT9ZT53_9BACI</name>
<proteinExistence type="predicted"/>
<dbReference type="RefSeq" id="WP_307324339.1">
    <property type="nucleotide sequence ID" value="NZ_JAUSUG010000005.1"/>
</dbReference>
<dbReference type="InterPro" id="IPR029064">
    <property type="entry name" value="Ribosomal_eL30-like_sf"/>
</dbReference>
<reference evidence="1 2" key="1">
    <citation type="submission" date="2023-07" db="EMBL/GenBank/DDBJ databases">
        <title>Genomic Encyclopedia of Type Strains, Phase IV (KMG-IV): sequencing the most valuable type-strain genomes for metagenomic binning, comparative biology and taxonomic classification.</title>
        <authorList>
            <person name="Goeker M."/>
        </authorList>
    </citation>
    <scope>NUCLEOTIDE SEQUENCE [LARGE SCALE GENOMIC DNA]</scope>
    <source>
        <strain evidence="1 2">DSM 9768</strain>
    </source>
</reference>
<keyword evidence="2" id="KW-1185">Reference proteome</keyword>
<dbReference type="Pfam" id="PF07997">
    <property type="entry name" value="DUF1694"/>
    <property type="match status" value="1"/>
</dbReference>
<evidence type="ECO:0000313" key="1">
    <source>
        <dbReference type="EMBL" id="MDQ0254418.1"/>
    </source>
</evidence>
<protein>
    <submittedName>
        <fullName evidence="1">Uncharacterized protein YueI</fullName>
    </submittedName>
</protein>
<dbReference type="PIRSF" id="PIRSF034303">
    <property type="entry name" value="DUF1694"/>
    <property type="match status" value="1"/>
</dbReference>
<organism evidence="1 2">
    <name type="scientific">Evansella vedderi</name>
    <dbReference type="NCBI Taxonomy" id="38282"/>
    <lineage>
        <taxon>Bacteria</taxon>
        <taxon>Bacillati</taxon>
        <taxon>Bacillota</taxon>
        <taxon>Bacilli</taxon>
        <taxon>Bacillales</taxon>
        <taxon>Bacillaceae</taxon>
        <taxon>Evansella</taxon>
    </lineage>
</organism>
<dbReference type="EMBL" id="JAUSUG010000005">
    <property type="protein sequence ID" value="MDQ0254418.1"/>
    <property type="molecule type" value="Genomic_DNA"/>
</dbReference>
<accession>A0ABT9ZT53</accession>
<comment type="caution">
    <text evidence="1">The sequence shown here is derived from an EMBL/GenBank/DDBJ whole genome shotgun (WGS) entry which is preliminary data.</text>
</comment>
<dbReference type="InterPro" id="IPR012543">
    <property type="entry name" value="DUF1694"/>
</dbReference>
<sequence length="131" mass="14949">MSQPKIEEILQRGIYGTPETLPEERKLFLGTISERVYLALTNKQVRKKGIYSEAQEIMKKHKGIRLYINGDLNYPAYSNYVHAANQHSIPFTIVNDGRDTPLGIVIAVETGISNVEDIFIKDKEFHQDISE</sequence>
<dbReference type="Proteomes" id="UP001230005">
    <property type="component" value="Unassembled WGS sequence"/>
</dbReference>
<gene>
    <name evidence="1" type="ORF">J2S74_001793</name>
</gene>
<dbReference type="Gene3D" id="3.30.1330.30">
    <property type="match status" value="1"/>
</dbReference>
<dbReference type="SUPFAM" id="SSF160515">
    <property type="entry name" value="YueI-like"/>
    <property type="match status" value="1"/>
</dbReference>